<dbReference type="Pfam" id="PF12833">
    <property type="entry name" value="HTH_18"/>
    <property type="match status" value="1"/>
</dbReference>
<dbReference type="PANTHER" id="PTHR43280">
    <property type="entry name" value="ARAC-FAMILY TRANSCRIPTIONAL REGULATOR"/>
    <property type="match status" value="1"/>
</dbReference>
<proteinExistence type="predicted"/>
<evidence type="ECO:0000256" key="1">
    <source>
        <dbReference type="ARBA" id="ARBA00023015"/>
    </source>
</evidence>
<keyword evidence="1" id="KW-0805">Transcription regulation</keyword>
<evidence type="ECO:0000313" key="6">
    <source>
        <dbReference type="EMBL" id="RGI99176.1"/>
    </source>
</evidence>
<evidence type="ECO:0000313" key="5">
    <source>
        <dbReference type="EMBL" id="CUO47812.1"/>
    </source>
</evidence>
<evidence type="ECO:0000313" key="7">
    <source>
        <dbReference type="Proteomes" id="UP000095651"/>
    </source>
</evidence>
<dbReference type="InterPro" id="IPR037923">
    <property type="entry name" value="HTH-like"/>
</dbReference>
<dbReference type="Proteomes" id="UP000263014">
    <property type="component" value="Unassembled WGS sequence"/>
</dbReference>
<dbReference type="Gene3D" id="2.60.120.10">
    <property type="entry name" value="Jelly Rolls"/>
    <property type="match status" value="1"/>
</dbReference>
<dbReference type="InterPro" id="IPR018060">
    <property type="entry name" value="HTH_AraC"/>
</dbReference>
<dbReference type="GO" id="GO:0003700">
    <property type="term" value="F:DNA-binding transcription factor activity"/>
    <property type="evidence" value="ECO:0007669"/>
    <property type="project" value="InterPro"/>
</dbReference>
<organism evidence="5 7">
    <name type="scientific">Hungatella hathewayi</name>
    <dbReference type="NCBI Taxonomy" id="154046"/>
    <lineage>
        <taxon>Bacteria</taxon>
        <taxon>Bacillati</taxon>
        <taxon>Bacillota</taxon>
        <taxon>Clostridia</taxon>
        <taxon>Lachnospirales</taxon>
        <taxon>Lachnospiraceae</taxon>
        <taxon>Hungatella</taxon>
    </lineage>
</organism>
<dbReference type="EMBL" id="QSON01000014">
    <property type="protein sequence ID" value="RGI99176.1"/>
    <property type="molecule type" value="Genomic_DNA"/>
</dbReference>
<sequence length="292" mass="34983">MKKELSTGFNTRQYMNSGEFEVFFYNDIDLDHVVDHTHPYYEIYFFLNGDVTYEVDGNRYELQYGDYLMIPPETRHHPIFHSTGQDYRRFVLWISRPYYEALVARSEDFAYSFRQVEEKKQYHFRTDFIIFQDLQGRLLDMIEEMRGNKPFRETSAHLMVCSFLLHLNRITYDSLHQVPAVYENVLYLNVCDYINNHLDEDLSLDHLASFFYASKYHISHVFKDNMGISLHQYILKKRLQASKNGILSGIPFGELYHQYGFSDYTSFYRAFKKEFGLSPKEFREQKSLPEGY</sequence>
<dbReference type="SUPFAM" id="SSF46689">
    <property type="entry name" value="Homeodomain-like"/>
    <property type="match status" value="2"/>
</dbReference>
<evidence type="ECO:0000313" key="8">
    <source>
        <dbReference type="Proteomes" id="UP000263014"/>
    </source>
</evidence>
<dbReference type="EMBL" id="CYZE01000007">
    <property type="protein sequence ID" value="CUO47812.1"/>
    <property type="molecule type" value="Genomic_DNA"/>
</dbReference>
<dbReference type="PANTHER" id="PTHR43280:SF2">
    <property type="entry name" value="HTH-TYPE TRANSCRIPTIONAL REGULATOR EXSA"/>
    <property type="match status" value="1"/>
</dbReference>
<keyword evidence="3" id="KW-0804">Transcription</keyword>
<dbReference type="SUPFAM" id="SSF51215">
    <property type="entry name" value="Regulatory protein AraC"/>
    <property type="match status" value="1"/>
</dbReference>
<reference evidence="5 7" key="1">
    <citation type="submission" date="2015-09" db="EMBL/GenBank/DDBJ databases">
        <authorList>
            <consortium name="Pathogen Informatics"/>
        </authorList>
    </citation>
    <scope>NUCLEOTIDE SEQUENCE [LARGE SCALE GENOMIC DNA]</scope>
    <source>
        <strain evidence="5 7">2789STDY5608850</strain>
    </source>
</reference>
<dbReference type="Pfam" id="PF07883">
    <property type="entry name" value="Cupin_2"/>
    <property type="match status" value="1"/>
</dbReference>
<reference evidence="6 8" key="2">
    <citation type="submission" date="2018-08" db="EMBL/GenBank/DDBJ databases">
        <title>A genome reference for cultivated species of the human gut microbiota.</title>
        <authorList>
            <person name="Zou Y."/>
            <person name="Xue W."/>
            <person name="Luo G."/>
        </authorList>
    </citation>
    <scope>NUCLEOTIDE SEQUENCE [LARGE SCALE GENOMIC DNA]</scope>
    <source>
        <strain evidence="6 8">TM09-12</strain>
    </source>
</reference>
<dbReference type="Proteomes" id="UP000095651">
    <property type="component" value="Unassembled WGS sequence"/>
</dbReference>
<protein>
    <submittedName>
        <fullName evidence="5">AraC family transcriptional regulator</fullName>
    </submittedName>
</protein>
<dbReference type="AlphaFoldDB" id="A0A174FC15"/>
<dbReference type="Gene3D" id="1.10.10.60">
    <property type="entry name" value="Homeodomain-like"/>
    <property type="match status" value="2"/>
</dbReference>
<dbReference type="RefSeq" id="WP_002600871.1">
    <property type="nucleotide sequence ID" value="NZ_CABIXC010000007.1"/>
</dbReference>
<dbReference type="GO" id="GO:0043565">
    <property type="term" value="F:sequence-specific DNA binding"/>
    <property type="evidence" value="ECO:0007669"/>
    <property type="project" value="InterPro"/>
</dbReference>
<evidence type="ECO:0000259" key="4">
    <source>
        <dbReference type="PROSITE" id="PS01124"/>
    </source>
</evidence>
<dbReference type="InterPro" id="IPR009057">
    <property type="entry name" value="Homeodomain-like_sf"/>
</dbReference>
<name>A0A174FC15_9FIRM</name>
<evidence type="ECO:0000256" key="3">
    <source>
        <dbReference type="ARBA" id="ARBA00023163"/>
    </source>
</evidence>
<dbReference type="SMART" id="SM00342">
    <property type="entry name" value="HTH_ARAC"/>
    <property type="match status" value="1"/>
</dbReference>
<dbReference type="PROSITE" id="PS01124">
    <property type="entry name" value="HTH_ARAC_FAMILY_2"/>
    <property type="match status" value="1"/>
</dbReference>
<feature type="domain" description="HTH araC/xylS-type" evidence="4">
    <location>
        <begin position="188"/>
        <end position="285"/>
    </location>
</feature>
<keyword evidence="2" id="KW-0238">DNA-binding</keyword>
<evidence type="ECO:0000256" key="2">
    <source>
        <dbReference type="ARBA" id="ARBA00023125"/>
    </source>
</evidence>
<dbReference type="InterPro" id="IPR014710">
    <property type="entry name" value="RmlC-like_jellyroll"/>
</dbReference>
<gene>
    <name evidence="5" type="primary">araC_4</name>
    <name evidence="6" type="ORF">DXD79_24275</name>
    <name evidence="5" type="ORF">ERS852407_02933</name>
</gene>
<dbReference type="InterPro" id="IPR013096">
    <property type="entry name" value="Cupin_2"/>
</dbReference>
<accession>A0A174FC15</accession>